<dbReference type="PRINTS" id="PR00380">
    <property type="entry name" value="KINESINHEAVY"/>
</dbReference>
<dbReference type="PANTHER" id="PTHR47968">
    <property type="entry name" value="CENTROMERE PROTEIN E"/>
    <property type="match status" value="1"/>
</dbReference>
<keyword evidence="1 7" id="KW-0493">Microtubule</keyword>
<comment type="similarity">
    <text evidence="6 7">Belongs to the TRAFAC class myosin-kinesin ATPase superfamily. Kinesin family.</text>
</comment>
<accession>A0A7S3F8R2</accession>
<keyword evidence="4 8" id="KW-0175">Coiled coil</keyword>
<dbReference type="Gene3D" id="3.40.850.10">
    <property type="entry name" value="Kinesin motor domain"/>
    <property type="match status" value="1"/>
</dbReference>
<evidence type="ECO:0000256" key="8">
    <source>
        <dbReference type="SAM" id="Coils"/>
    </source>
</evidence>
<organism evidence="10">
    <name type="scientific">Prasinoderma singulare</name>
    <dbReference type="NCBI Taxonomy" id="676789"/>
    <lineage>
        <taxon>Eukaryota</taxon>
        <taxon>Viridiplantae</taxon>
        <taxon>Prasinodermophyta</taxon>
        <taxon>Prasinodermophyceae</taxon>
        <taxon>Prasinodermales</taxon>
        <taxon>Prasinodermaceae</taxon>
        <taxon>Prasinoderma</taxon>
    </lineage>
</organism>
<evidence type="ECO:0000256" key="7">
    <source>
        <dbReference type="RuleBase" id="RU000394"/>
    </source>
</evidence>
<feature type="coiled-coil region" evidence="8">
    <location>
        <begin position="258"/>
        <end position="441"/>
    </location>
</feature>
<evidence type="ECO:0000256" key="2">
    <source>
        <dbReference type="ARBA" id="ARBA00022741"/>
    </source>
</evidence>
<reference evidence="10" key="1">
    <citation type="submission" date="2021-01" db="EMBL/GenBank/DDBJ databases">
        <authorList>
            <person name="Corre E."/>
            <person name="Pelletier E."/>
            <person name="Niang G."/>
            <person name="Scheremetjew M."/>
            <person name="Finn R."/>
            <person name="Kale V."/>
            <person name="Holt S."/>
            <person name="Cochrane G."/>
            <person name="Meng A."/>
            <person name="Brown T."/>
            <person name="Cohen L."/>
        </authorList>
    </citation>
    <scope>NUCLEOTIDE SEQUENCE</scope>
    <source>
        <strain evidence="10">RCC927</strain>
    </source>
</reference>
<keyword evidence="2 7" id="KW-0547">Nucleotide-binding</keyword>
<evidence type="ECO:0000259" key="9">
    <source>
        <dbReference type="PROSITE" id="PS50067"/>
    </source>
</evidence>
<gene>
    <name evidence="10" type="ORF">PSIN1315_LOCUS4116</name>
</gene>
<dbReference type="PROSITE" id="PS50067">
    <property type="entry name" value="KINESIN_MOTOR_2"/>
    <property type="match status" value="1"/>
</dbReference>
<dbReference type="EMBL" id="HBHY01006390">
    <property type="protein sequence ID" value="CAE0132747.1"/>
    <property type="molecule type" value="Transcribed_RNA"/>
</dbReference>
<feature type="domain" description="Kinesin motor" evidence="9">
    <location>
        <begin position="1"/>
        <end position="249"/>
    </location>
</feature>
<keyword evidence="3 7" id="KW-0067">ATP-binding</keyword>
<dbReference type="SUPFAM" id="SSF52540">
    <property type="entry name" value="P-loop containing nucleoside triphosphate hydrolases"/>
    <property type="match status" value="1"/>
</dbReference>
<comment type="caution">
    <text evidence="6">Lacks conserved residue(s) required for the propagation of feature annotation.</text>
</comment>
<dbReference type="InterPro" id="IPR027640">
    <property type="entry name" value="Kinesin-like_fam"/>
</dbReference>
<evidence type="ECO:0000256" key="3">
    <source>
        <dbReference type="ARBA" id="ARBA00022840"/>
    </source>
</evidence>
<evidence type="ECO:0000256" key="6">
    <source>
        <dbReference type="PROSITE-ProRule" id="PRU00283"/>
    </source>
</evidence>
<evidence type="ECO:0000256" key="1">
    <source>
        <dbReference type="ARBA" id="ARBA00022701"/>
    </source>
</evidence>
<evidence type="ECO:0000256" key="4">
    <source>
        <dbReference type="ARBA" id="ARBA00023054"/>
    </source>
</evidence>
<evidence type="ECO:0000313" key="10">
    <source>
        <dbReference type="EMBL" id="CAE0132747.1"/>
    </source>
</evidence>
<dbReference type="InterPro" id="IPR019821">
    <property type="entry name" value="Kinesin_motor_CS"/>
</dbReference>
<dbReference type="GO" id="GO:0005524">
    <property type="term" value="F:ATP binding"/>
    <property type="evidence" value="ECO:0007669"/>
    <property type="project" value="UniProtKB-KW"/>
</dbReference>
<feature type="coiled-coil region" evidence="8">
    <location>
        <begin position="493"/>
        <end position="537"/>
    </location>
</feature>
<dbReference type="SMART" id="SM00129">
    <property type="entry name" value="KISc"/>
    <property type="match status" value="1"/>
</dbReference>
<evidence type="ECO:0000256" key="5">
    <source>
        <dbReference type="ARBA" id="ARBA00023175"/>
    </source>
</evidence>
<dbReference type="GO" id="GO:0003777">
    <property type="term" value="F:microtubule motor activity"/>
    <property type="evidence" value="ECO:0007669"/>
    <property type="project" value="InterPro"/>
</dbReference>
<dbReference type="GO" id="GO:0007018">
    <property type="term" value="P:microtubule-based movement"/>
    <property type="evidence" value="ECO:0007669"/>
    <property type="project" value="InterPro"/>
</dbReference>
<dbReference type="InterPro" id="IPR036961">
    <property type="entry name" value="Kinesin_motor_dom_sf"/>
</dbReference>
<dbReference type="InterPro" id="IPR001752">
    <property type="entry name" value="Kinesin_motor_dom"/>
</dbReference>
<dbReference type="InterPro" id="IPR027417">
    <property type="entry name" value="P-loop_NTPase"/>
</dbReference>
<dbReference type="PANTHER" id="PTHR47968:SF36">
    <property type="entry name" value="KINESIN HEAVY CHAIN ISOFORM X1"/>
    <property type="match status" value="1"/>
</dbReference>
<dbReference type="GO" id="GO:0008017">
    <property type="term" value="F:microtubule binding"/>
    <property type="evidence" value="ECO:0007669"/>
    <property type="project" value="InterPro"/>
</dbReference>
<protein>
    <recommendedName>
        <fullName evidence="7">Kinesin-like protein</fullName>
    </recommendedName>
</protein>
<dbReference type="Pfam" id="PF00225">
    <property type="entry name" value="Kinesin"/>
    <property type="match status" value="1"/>
</dbReference>
<sequence>MEGVHDAHGAYSTEDRGIIPRSIDDVFRHIREDSSPASRYLVRASMLQIYNDNISDLLKEGRANLGVREDKKRGVYVDGLSEWVVRSPAEIYDLMRRGQAARVTAATRANEASSRSHAIFMLVVEHSSLSASAEGSSEAPSRTFRVGKLNLVDLAGSERVAVTGASGQRMNEAKKINQSLSALGNVIAALTDARPRPHIPYRDAKLTRILESSLGGNCRTTMIATITPARASLAESLSTLKFASRAKKIRNAAFVNEDLDQKTLLRRYERELKALREELSARNKDLVDKRRLLKLEEEKRKAERDKLAALTELEERSRDFMAQKEQRVELEARIQEMQSQLLTGGGKVEEMPAVRNLLAAEHARIRSEYEKRLATIEAERKVMEEDKAQVDRYKSLLLKQRDIMIALTARLNERDEQIVSLQEELEVYDRHQKDLEDTLDKRTGELFRLRKAAVEHTTASPLKNDALVTALGSWAGGVETQGGALNATQAGSADEARVESEALRQARAEAERQTARVAQLEAEAAGHRAAAAELERLRAAAGVAGKERAALRTILEHKVSTLVSSISSGVSAIPDGAAVRAAPRLEREVHALGKLVSATVTALAQSSANTGR</sequence>
<proteinExistence type="inferred from homology"/>
<dbReference type="AlphaFoldDB" id="A0A7S3F8R2"/>
<name>A0A7S3F8R2_9VIRI</name>
<dbReference type="PROSITE" id="PS00411">
    <property type="entry name" value="KINESIN_MOTOR_1"/>
    <property type="match status" value="1"/>
</dbReference>
<dbReference type="GO" id="GO:0005874">
    <property type="term" value="C:microtubule"/>
    <property type="evidence" value="ECO:0007669"/>
    <property type="project" value="UniProtKB-KW"/>
</dbReference>
<keyword evidence="5 7" id="KW-0505">Motor protein</keyword>